<sequence>MNRIRTYSWEDPLMGADAARQMSGLDYLRGIARGEFPAPPISASLDFSLASEADIEPGRVTFRMTPQEFHYNPIGSVHGGVFAALLDSALGCAVHTRLPAGVGYTTLELKVNYIRPLLAGMGEVRAVGEVLSLSRQVATAQAQLLDGNDKLFAHATTTCLILRPQRETP</sequence>
<dbReference type="InterPro" id="IPR029069">
    <property type="entry name" value="HotDog_dom_sf"/>
</dbReference>
<dbReference type="InterPro" id="IPR006683">
    <property type="entry name" value="Thioestr_dom"/>
</dbReference>
<dbReference type="CDD" id="cd03443">
    <property type="entry name" value="PaaI_thioesterase"/>
    <property type="match status" value="1"/>
</dbReference>
<keyword evidence="4" id="KW-1185">Reference proteome</keyword>
<dbReference type="PANTHER" id="PTHR43240:SF1">
    <property type="entry name" value="BLR5584 PROTEIN"/>
    <property type="match status" value="1"/>
</dbReference>
<dbReference type="InterPro" id="IPR003736">
    <property type="entry name" value="PAAI_dom"/>
</dbReference>
<dbReference type="SUPFAM" id="SSF54637">
    <property type="entry name" value="Thioesterase/thiol ester dehydrase-isomerase"/>
    <property type="match status" value="1"/>
</dbReference>
<gene>
    <name evidence="3" type="ORF">Dcar01_02563</name>
</gene>
<dbReference type="NCBIfam" id="TIGR00369">
    <property type="entry name" value="unchar_dom_1"/>
    <property type="match status" value="1"/>
</dbReference>
<keyword evidence="1" id="KW-0378">Hydrolase</keyword>
<evidence type="ECO:0000313" key="4">
    <source>
        <dbReference type="Proteomes" id="UP001401887"/>
    </source>
</evidence>
<organism evidence="3 4">
    <name type="scientific">Deinococcus carri</name>
    <dbReference type="NCBI Taxonomy" id="1211323"/>
    <lineage>
        <taxon>Bacteria</taxon>
        <taxon>Thermotogati</taxon>
        <taxon>Deinococcota</taxon>
        <taxon>Deinococci</taxon>
        <taxon>Deinococcales</taxon>
        <taxon>Deinococcaceae</taxon>
        <taxon>Deinococcus</taxon>
    </lineage>
</organism>
<dbReference type="Proteomes" id="UP001401887">
    <property type="component" value="Unassembled WGS sequence"/>
</dbReference>
<proteinExistence type="predicted"/>
<reference evidence="3 4" key="1">
    <citation type="submission" date="2024-02" db="EMBL/GenBank/DDBJ databases">
        <title>Deinococcus carri NBRC 110142.</title>
        <authorList>
            <person name="Ichikawa N."/>
            <person name="Katano-Makiyama Y."/>
            <person name="Hidaka K."/>
        </authorList>
    </citation>
    <scope>NUCLEOTIDE SEQUENCE [LARGE SCALE GENOMIC DNA]</scope>
    <source>
        <strain evidence="3 4">NBRC 110142</strain>
    </source>
</reference>
<name>A0ABP9WBG3_9DEIO</name>
<dbReference type="Pfam" id="PF03061">
    <property type="entry name" value="4HBT"/>
    <property type="match status" value="1"/>
</dbReference>
<feature type="domain" description="Thioesterase" evidence="2">
    <location>
        <begin position="75"/>
        <end position="151"/>
    </location>
</feature>
<dbReference type="EMBL" id="BAABRP010000010">
    <property type="protein sequence ID" value="GAA5513815.1"/>
    <property type="molecule type" value="Genomic_DNA"/>
</dbReference>
<dbReference type="Gene3D" id="3.10.129.10">
    <property type="entry name" value="Hotdog Thioesterase"/>
    <property type="match status" value="1"/>
</dbReference>
<accession>A0ABP9WBG3</accession>
<protein>
    <recommendedName>
        <fullName evidence="2">Thioesterase domain-containing protein</fullName>
    </recommendedName>
</protein>
<evidence type="ECO:0000259" key="2">
    <source>
        <dbReference type="Pfam" id="PF03061"/>
    </source>
</evidence>
<dbReference type="RefSeq" id="WP_345465763.1">
    <property type="nucleotide sequence ID" value="NZ_BAABRP010000010.1"/>
</dbReference>
<evidence type="ECO:0000256" key="1">
    <source>
        <dbReference type="ARBA" id="ARBA00022801"/>
    </source>
</evidence>
<dbReference type="PANTHER" id="PTHR43240">
    <property type="entry name" value="1,4-DIHYDROXY-2-NAPHTHOYL-COA THIOESTERASE 1"/>
    <property type="match status" value="1"/>
</dbReference>
<comment type="caution">
    <text evidence="3">The sequence shown here is derived from an EMBL/GenBank/DDBJ whole genome shotgun (WGS) entry which is preliminary data.</text>
</comment>
<evidence type="ECO:0000313" key="3">
    <source>
        <dbReference type="EMBL" id="GAA5513815.1"/>
    </source>
</evidence>